<dbReference type="SUPFAM" id="SSF51230">
    <property type="entry name" value="Single hybrid motif"/>
    <property type="match status" value="1"/>
</dbReference>
<dbReference type="GO" id="GO:0005960">
    <property type="term" value="C:glycine cleavage complex"/>
    <property type="evidence" value="ECO:0007669"/>
    <property type="project" value="InterPro"/>
</dbReference>
<keyword evidence="2" id="KW-0450">Lipoyl</keyword>
<dbReference type="EMBL" id="UYIG01000130">
    <property type="protein sequence ID" value="VDG29175.1"/>
    <property type="molecule type" value="Genomic_DNA"/>
</dbReference>
<organism evidence="4 5">
    <name type="scientific">Lactiplantibacillus mudanjiangensis</name>
    <dbReference type="NCBI Taxonomy" id="1296538"/>
    <lineage>
        <taxon>Bacteria</taxon>
        <taxon>Bacillati</taxon>
        <taxon>Bacillota</taxon>
        <taxon>Bacilli</taxon>
        <taxon>Lactobacillales</taxon>
        <taxon>Lactobacillaceae</taxon>
        <taxon>Lactiplantibacillus</taxon>
    </lineage>
</organism>
<dbReference type="InterPro" id="IPR033753">
    <property type="entry name" value="GCV_H/Fam206"/>
</dbReference>
<gene>
    <name evidence="4" type="ORF">MUDAN_MDHGFNIF_00857</name>
</gene>
<feature type="domain" description="Lipoyl-binding" evidence="3">
    <location>
        <begin position="39"/>
        <end position="121"/>
    </location>
</feature>
<dbReference type="InterPro" id="IPR003016">
    <property type="entry name" value="2-oxoA_DH_lipoyl-BS"/>
</dbReference>
<dbReference type="GO" id="GO:0009249">
    <property type="term" value="P:protein lipoylation"/>
    <property type="evidence" value="ECO:0007669"/>
    <property type="project" value="TreeGrafter"/>
</dbReference>
<dbReference type="PROSITE" id="PS50968">
    <property type="entry name" value="BIOTINYL_LIPOYL"/>
    <property type="match status" value="1"/>
</dbReference>
<dbReference type="PANTHER" id="PTHR11715">
    <property type="entry name" value="GLYCINE CLEAVAGE SYSTEM H PROTEIN"/>
    <property type="match status" value="1"/>
</dbReference>
<dbReference type="PROSITE" id="PS00189">
    <property type="entry name" value="LIPOYL"/>
    <property type="match status" value="1"/>
</dbReference>
<dbReference type="CDD" id="cd06848">
    <property type="entry name" value="GCS_H"/>
    <property type="match status" value="1"/>
</dbReference>
<dbReference type="Proteomes" id="UP000289996">
    <property type="component" value="Unassembled WGS sequence"/>
</dbReference>
<dbReference type="InterPro" id="IPR011053">
    <property type="entry name" value="Single_hybrid_motif"/>
</dbReference>
<evidence type="ECO:0000313" key="4">
    <source>
        <dbReference type="EMBL" id="VDG29175.1"/>
    </source>
</evidence>
<dbReference type="AlphaFoldDB" id="A0A660E1G2"/>
<comment type="similarity">
    <text evidence="1">Belongs to the GcvH family.</text>
</comment>
<dbReference type="Pfam" id="PF01597">
    <property type="entry name" value="GCV_H"/>
    <property type="match status" value="1"/>
</dbReference>
<evidence type="ECO:0000256" key="2">
    <source>
        <dbReference type="ARBA" id="ARBA00022823"/>
    </source>
</evidence>
<reference evidence="4 5" key="1">
    <citation type="submission" date="2018-11" db="EMBL/GenBank/DDBJ databases">
        <authorList>
            <person name="Wuyts S."/>
        </authorList>
    </citation>
    <scope>NUCLEOTIDE SEQUENCE [LARGE SCALE GENOMIC DNA]</scope>
    <source>
        <strain evidence="4">Lactobacillus mudanjiangensis AMBF249</strain>
    </source>
</reference>
<dbReference type="Gene3D" id="2.40.50.100">
    <property type="match status" value="1"/>
</dbReference>
<dbReference type="PANTHER" id="PTHR11715:SF3">
    <property type="entry name" value="GLYCINE CLEAVAGE SYSTEM H PROTEIN-RELATED"/>
    <property type="match status" value="1"/>
</dbReference>
<sequence length="123" mass="13889">MASVWRSTWNYFKNDWLTRHSKVTTTYDGIWLQTQSHGRITLGLTDEAKADIGEITFIEYPTKGTQLKAGDPLIDIEGGKAVETFKAPVNGTIVEYNDDLRTNPAQIAQNKFAKNWIVKLKAD</sequence>
<keyword evidence="5" id="KW-1185">Reference proteome</keyword>
<accession>A0A660E1G2</accession>
<dbReference type="InterPro" id="IPR002930">
    <property type="entry name" value="GCV_H"/>
</dbReference>
<evidence type="ECO:0000256" key="1">
    <source>
        <dbReference type="ARBA" id="ARBA00009249"/>
    </source>
</evidence>
<proteinExistence type="inferred from homology"/>
<evidence type="ECO:0000259" key="3">
    <source>
        <dbReference type="PROSITE" id="PS50968"/>
    </source>
</evidence>
<evidence type="ECO:0000313" key="5">
    <source>
        <dbReference type="Proteomes" id="UP000289996"/>
    </source>
</evidence>
<protein>
    <submittedName>
        <fullName evidence="4">Glycine cleavage system protein H [Lactobacillus paraplantarum]</fullName>
    </submittedName>
</protein>
<name>A0A660E1G2_9LACO</name>
<dbReference type="RefSeq" id="WP_130844258.1">
    <property type="nucleotide sequence ID" value="NZ_BJDY01000003.1"/>
</dbReference>
<dbReference type="GO" id="GO:0019464">
    <property type="term" value="P:glycine decarboxylation via glycine cleavage system"/>
    <property type="evidence" value="ECO:0007669"/>
    <property type="project" value="InterPro"/>
</dbReference>
<dbReference type="GO" id="GO:0005829">
    <property type="term" value="C:cytosol"/>
    <property type="evidence" value="ECO:0007669"/>
    <property type="project" value="TreeGrafter"/>
</dbReference>
<dbReference type="OrthoDB" id="2317958at2"/>
<dbReference type="InterPro" id="IPR000089">
    <property type="entry name" value="Biotin_lipoyl"/>
</dbReference>